<gene>
    <name evidence="1" type="primary">scpA_33</name>
    <name evidence="1" type="ORF">SDC9_113186</name>
</gene>
<sequence length="254" mass="29311">MPYTVQLQQFEGPLDLLLHLIEEAEVDVKDIFVSEITSQYLSYMNQLDELDMDTASEFLTMAATLLYIKSRQLLPRPPKEDENEEDPETLLIRQLRDYKAFKEASEQLKSLFENARDSCTRLPEDIPLPPKEAALDGATMDGLFAAFLEMLERKHDAPEVIRSQQVSPDRYTVRSQTAKIRAVLQEKLAVSFEELFSPYADRMEIIATFMALLEMIARGEILLKQKEPFAPIRISADKLMLDDDNYEYMDETED</sequence>
<comment type="caution">
    <text evidence="1">The sequence shown here is derived from an EMBL/GenBank/DDBJ whole genome shotgun (WGS) entry which is preliminary data.</text>
</comment>
<dbReference type="InterPro" id="IPR023093">
    <property type="entry name" value="ScpA-like_C"/>
</dbReference>
<dbReference type="PANTHER" id="PTHR33969:SF2">
    <property type="entry name" value="SEGREGATION AND CONDENSATION PROTEIN A"/>
    <property type="match status" value="1"/>
</dbReference>
<dbReference type="PANTHER" id="PTHR33969">
    <property type="entry name" value="SEGREGATION AND CONDENSATION PROTEIN A"/>
    <property type="match status" value="1"/>
</dbReference>
<proteinExistence type="inferred from homology"/>
<reference evidence="1" key="1">
    <citation type="submission" date="2019-08" db="EMBL/GenBank/DDBJ databases">
        <authorList>
            <person name="Kucharzyk K."/>
            <person name="Murdoch R.W."/>
            <person name="Higgins S."/>
            <person name="Loffler F."/>
        </authorList>
    </citation>
    <scope>NUCLEOTIDE SEQUENCE</scope>
</reference>
<dbReference type="InterPro" id="IPR003768">
    <property type="entry name" value="ScpA"/>
</dbReference>
<dbReference type="HAMAP" id="MF_01805">
    <property type="entry name" value="ScpA"/>
    <property type="match status" value="1"/>
</dbReference>
<protein>
    <submittedName>
        <fullName evidence="1">Segregation and condensation protein A</fullName>
    </submittedName>
</protein>
<dbReference type="Pfam" id="PF02616">
    <property type="entry name" value="SMC_ScpA"/>
    <property type="match status" value="1"/>
</dbReference>
<evidence type="ECO:0000313" key="1">
    <source>
        <dbReference type="EMBL" id="MPM66279.1"/>
    </source>
</evidence>
<name>A0A645BLD7_9ZZZZ</name>
<dbReference type="AlphaFoldDB" id="A0A645BLD7"/>
<accession>A0A645BLD7</accession>
<dbReference type="Gene3D" id="1.10.10.580">
    <property type="entry name" value="Structural maintenance of chromosome 1. Chain E"/>
    <property type="match status" value="1"/>
</dbReference>
<organism evidence="1">
    <name type="scientific">bioreactor metagenome</name>
    <dbReference type="NCBI Taxonomy" id="1076179"/>
    <lineage>
        <taxon>unclassified sequences</taxon>
        <taxon>metagenomes</taxon>
        <taxon>ecological metagenomes</taxon>
    </lineage>
</organism>
<dbReference type="EMBL" id="VSSQ01020983">
    <property type="protein sequence ID" value="MPM66279.1"/>
    <property type="molecule type" value="Genomic_DNA"/>
</dbReference>
<dbReference type="Gene3D" id="6.10.250.2410">
    <property type="match status" value="1"/>
</dbReference>